<dbReference type="Proteomes" id="UP001165568">
    <property type="component" value="Unassembled WGS sequence"/>
</dbReference>
<evidence type="ECO:0000313" key="2">
    <source>
        <dbReference type="EMBL" id="MCV9880657.1"/>
    </source>
</evidence>
<dbReference type="EMBL" id="JAMPJT010000058">
    <property type="protein sequence ID" value="MCV9880657.1"/>
    <property type="molecule type" value="Genomic_DNA"/>
</dbReference>
<proteinExistence type="predicted"/>
<feature type="non-terminal residue" evidence="2">
    <location>
        <position position="89"/>
    </location>
</feature>
<dbReference type="AlphaFoldDB" id="A0AA42C2B5"/>
<comment type="caution">
    <text evidence="2">The sequence shown here is derived from an EMBL/GenBank/DDBJ whole genome shotgun (WGS) entry which is preliminary data.</text>
</comment>
<evidence type="ECO:0000313" key="3">
    <source>
        <dbReference type="EMBL" id="MCV9884077.1"/>
    </source>
</evidence>
<dbReference type="EMBL" id="JAMPJU010000062">
    <property type="protein sequence ID" value="MCV9884077.1"/>
    <property type="molecule type" value="Genomic_DNA"/>
</dbReference>
<gene>
    <name evidence="2" type="ORF">NC803_17750</name>
    <name evidence="3" type="ORF">NC856_17735</name>
</gene>
<protein>
    <recommendedName>
        <fullName evidence="1">LapA adhesin domain-containing protein</fullName>
    </recommendedName>
</protein>
<feature type="non-terminal residue" evidence="2">
    <location>
        <position position="1"/>
    </location>
</feature>
<evidence type="ECO:0000259" key="1">
    <source>
        <dbReference type="Pfam" id="PF20579"/>
    </source>
</evidence>
<evidence type="ECO:0000313" key="4">
    <source>
        <dbReference type="Proteomes" id="UP001165568"/>
    </source>
</evidence>
<dbReference type="RefSeq" id="WP_264091717.1">
    <property type="nucleotide sequence ID" value="NZ_JAMPJT010000058.1"/>
</dbReference>
<dbReference type="Proteomes" id="UP001165569">
    <property type="component" value="Unassembled WGS sequence"/>
</dbReference>
<reference evidence="2" key="1">
    <citation type="submission" date="2022-04" db="EMBL/GenBank/DDBJ databases">
        <title>Brenneria sp. isolated from walnut trees in Serbia.</title>
        <authorList>
            <person name="Gasic K."/>
            <person name="Zlatkovic N."/>
            <person name="Kuzmanovic N."/>
        </authorList>
    </citation>
    <scope>NUCLEOTIDE SEQUENCE</scope>
    <source>
        <strain evidence="3">KBI 423</strain>
        <strain evidence="2">KBI 447</strain>
    </source>
</reference>
<sequence length="89" mass="8961">ITFAANSAVGTSTAFAVQGDDAYQDSESYTVSVTDSGAHNFEQLDSSDTATVTVTDTVDTTAITLSSDNQVTEGSAFTVTATVGAPVTG</sequence>
<dbReference type="Pfam" id="PF20579">
    <property type="entry name" value="LapA"/>
    <property type="match status" value="1"/>
</dbReference>
<feature type="domain" description="LapA adhesin" evidence="1">
    <location>
        <begin position="1"/>
        <end position="57"/>
    </location>
</feature>
<organism evidence="2 5">
    <name type="scientific">Brenneria izbisi</name>
    <dbReference type="NCBI Taxonomy" id="2939450"/>
    <lineage>
        <taxon>Bacteria</taxon>
        <taxon>Pseudomonadati</taxon>
        <taxon>Pseudomonadota</taxon>
        <taxon>Gammaproteobacteria</taxon>
        <taxon>Enterobacterales</taxon>
        <taxon>Pectobacteriaceae</taxon>
        <taxon>Brenneria</taxon>
    </lineage>
</organism>
<name>A0AA42C2B5_9GAMM</name>
<evidence type="ECO:0000313" key="5">
    <source>
        <dbReference type="Proteomes" id="UP001165569"/>
    </source>
</evidence>
<dbReference type="InterPro" id="IPR046779">
    <property type="entry name" value="LapA_adhesin_dom"/>
</dbReference>
<accession>A0AA42C2B5</accession>
<keyword evidence="4" id="KW-1185">Reference proteome</keyword>